<dbReference type="SUPFAM" id="SSF55729">
    <property type="entry name" value="Acyl-CoA N-acyltransferases (Nat)"/>
    <property type="match status" value="1"/>
</dbReference>
<name>M1N3P1_9CLOT</name>
<evidence type="ECO:0000259" key="1">
    <source>
        <dbReference type="PROSITE" id="PS51186"/>
    </source>
</evidence>
<dbReference type="RefSeq" id="WP_015394393.1">
    <property type="nucleotide sequence ID" value="NC_020291.1"/>
</dbReference>
<dbReference type="eggNOG" id="COG2153">
    <property type="taxonomic scope" value="Bacteria"/>
</dbReference>
<proteinExistence type="predicted"/>
<dbReference type="InterPro" id="IPR016181">
    <property type="entry name" value="Acyl_CoA_acyltransferase"/>
</dbReference>
<dbReference type="Pfam" id="PF13673">
    <property type="entry name" value="Acetyltransf_10"/>
    <property type="match status" value="1"/>
</dbReference>
<dbReference type="Gene3D" id="3.40.630.30">
    <property type="match status" value="1"/>
</dbReference>
<protein>
    <submittedName>
        <fullName evidence="2">GCN5-related N-acetyltransferase</fullName>
    </submittedName>
</protein>
<keyword evidence="2" id="KW-0808">Transferase</keyword>
<sequence length="148" mass="17133">MNIITYEYIDYKSEKFKEAIELRFNVLFKPYGKIDKYDYDEFDKISLHLAVLKDNEVIAYSRMTNLNGEGKITNVVVGYEYTKQGIGVEMLKMHIEEARKQGINNLSLNARIDTVGFYKKVGFNCIGDTFISEKSGLTLQVMNYNLKL</sequence>
<dbReference type="STRING" id="36745.CLSAP_40960"/>
<dbReference type="PROSITE" id="PS51186">
    <property type="entry name" value="GNAT"/>
    <property type="match status" value="1"/>
</dbReference>
<dbReference type="AlphaFoldDB" id="M1N3P1"/>
<gene>
    <name evidence="2" type="ORF">Cspa_c43290</name>
</gene>
<evidence type="ECO:0000313" key="2">
    <source>
        <dbReference type="EMBL" id="AGF58082.1"/>
    </source>
</evidence>
<reference evidence="2 3" key="1">
    <citation type="submission" date="2013-02" db="EMBL/GenBank/DDBJ databases">
        <title>Genome sequence of Clostridium saccharoperbutylacetonicum N1-4(HMT).</title>
        <authorList>
            <person name="Poehlein A."/>
            <person name="Daniel R."/>
        </authorList>
    </citation>
    <scope>NUCLEOTIDE SEQUENCE [LARGE SCALE GENOMIC DNA]</scope>
    <source>
        <strain evidence="3">N1-4(HMT)</strain>
    </source>
</reference>
<feature type="domain" description="N-acetyltransferase" evidence="1">
    <location>
        <begin position="9"/>
        <end position="147"/>
    </location>
</feature>
<dbReference type="EMBL" id="CP004121">
    <property type="protein sequence ID" value="AGF58082.1"/>
    <property type="molecule type" value="Genomic_DNA"/>
</dbReference>
<evidence type="ECO:0000313" key="3">
    <source>
        <dbReference type="Proteomes" id="UP000011728"/>
    </source>
</evidence>
<organism evidence="2 3">
    <name type="scientific">Clostridium saccharoperbutylacetonicum N1-4(HMT)</name>
    <dbReference type="NCBI Taxonomy" id="931276"/>
    <lineage>
        <taxon>Bacteria</taxon>
        <taxon>Bacillati</taxon>
        <taxon>Bacillota</taxon>
        <taxon>Clostridia</taxon>
        <taxon>Eubacteriales</taxon>
        <taxon>Clostridiaceae</taxon>
        <taxon>Clostridium</taxon>
    </lineage>
</organism>
<keyword evidence="3" id="KW-1185">Reference proteome</keyword>
<dbReference type="Proteomes" id="UP000011728">
    <property type="component" value="Chromosome"/>
</dbReference>
<dbReference type="OrthoDB" id="9787920at2"/>
<dbReference type="HOGENOM" id="CLU_056607_7_2_9"/>
<dbReference type="KEGG" id="csr:Cspa_c43290"/>
<dbReference type="GO" id="GO:0016747">
    <property type="term" value="F:acyltransferase activity, transferring groups other than amino-acyl groups"/>
    <property type="evidence" value="ECO:0007669"/>
    <property type="project" value="InterPro"/>
</dbReference>
<dbReference type="InterPro" id="IPR000182">
    <property type="entry name" value="GNAT_dom"/>
</dbReference>
<dbReference type="CDD" id="cd04301">
    <property type="entry name" value="NAT_SF"/>
    <property type="match status" value="1"/>
</dbReference>
<dbReference type="PATRIC" id="fig|931276.5.peg.4361"/>
<accession>M1N3P1</accession>